<accession>A0AAQ2XYW2</accession>
<proteinExistence type="predicted"/>
<dbReference type="EMBL" id="CP117988">
    <property type="protein sequence ID" value="WDG09390.1"/>
    <property type="molecule type" value="Genomic_DNA"/>
</dbReference>
<dbReference type="GeneID" id="67376727"/>
<organism evidence="1 2">
    <name type="scientific">Vibrio campbellii</name>
    <dbReference type="NCBI Taxonomy" id="680"/>
    <lineage>
        <taxon>Bacteria</taxon>
        <taxon>Pseudomonadati</taxon>
        <taxon>Pseudomonadota</taxon>
        <taxon>Gammaproteobacteria</taxon>
        <taxon>Vibrionales</taxon>
        <taxon>Vibrionaceae</taxon>
        <taxon>Vibrio</taxon>
    </lineage>
</organism>
<reference evidence="1" key="1">
    <citation type="submission" date="2023-02" db="EMBL/GenBank/DDBJ databases">
        <title>Isolation, identification, and genome analysis of Vibrio campbellii in the Penaeus vannamei larvae stage.</title>
        <authorList>
            <person name="Huang T."/>
            <person name="Zhang B."/>
        </authorList>
    </citation>
    <scope>NUCLEOTIDE SEQUENCE</scope>
    <source>
        <strain evidence="1">20220413_1</strain>
    </source>
</reference>
<dbReference type="RefSeq" id="WP_045379106.1">
    <property type="nucleotide sequence ID" value="NZ_BBKG01000050.1"/>
</dbReference>
<dbReference type="AlphaFoldDB" id="A0AAQ2XYW2"/>
<sequence>MYIKNKSVYFLFFALCLMLTSIVLSLQTQNNVLVSATTLYMSMDGESLAKEHMEVVISDNKFEAVTVIKEAGLDKPLDIFTKGEFHNKEAGLFNVSISEEYISNIELSTRDNEVLLYNKYLDARRKLSFFKSVQVVEKLPHNYKLIISNSPVKKMIAIKMGKQEEVKFYNSY</sequence>
<evidence type="ECO:0000313" key="2">
    <source>
        <dbReference type="Proteomes" id="UP001219537"/>
    </source>
</evidence>
<dbReference type="Proteomes" id="UP001219537">
    <property type="component" value="Chromosome 1"/>
</dbReference>
<gene>
    <name evidence="1" type="ORF">PUN50_05800</name>
</gene>
<protein>
    <submittedName>
        <fullName evidence="1">Uncharacterized protein</fullName>
    </submittedName>
</protein>
<evidence type="ECO:0000313" key="1">
    <source>
        <dbReference type="EMBL" id="WDG09390.1"/>
    </source>
</evidence>
<name>A0AAQ2XYW2_9VIBR</name>